<dbReference type="Proteomes" id="UP000800093">
    <property type="component" value="Unassembled WGS sequence"/>
</dbReference>
<proteinExistence type="predicted"/>
<evidence type="ECO:0000313" key="2">
    <source>
        <dbReference type="EMBL" id="KAF2270133.1"/>
    </source>
</evidence>
<dbReference type="EMBL" id="ML986580">
    <property type="protein sequence ID" value="KAF2270133.1"/>
    <property type="molecule type" value="Genomic_DNA"/>
</dbReference>
<evidence type="ECO:0000313" key="3">
    <source>
        <dbReference type="Proteomes" id="UP000800093"/>
    </source>
</evidence>
<accession>A0A9P4NBI9</accession>
<keyword evidence="3" id="KW-1185">Reference proteome</keyword>
<feature type="compositionally biased region" description="Polar residues" evidence="1">
    <location>
        <begin position="186"/>
        <end position="222"/>
    </location>
</feature>
<organism evidence="2 3">
    <name type="scientific">Lojkania enalia</name>
    <dbReference type="NCBI Taxonomy" id="147567"/>
    <lineage>
        <taxon>Eukaryota</taxon>
        <taxon>Fungi</taxon>
        <taxon>Dikarya</taxon>
        <taxon>Ascomycota</taxon>
        <taxon>Pezizomycotina</taxon>
        <taxon>Dothideomycetes</taxon>
        <taxon>Pleosporomycetidae</taxon>
        <taxon>Pleosporales</taxon>
        <taxon>Pleosporales incertae sedis</taxon>
        <taxon>Lojkania</taxon>
    </lineage>
</organism>
<evidence type="ECO:0000256" key="1">
    <source>
        <dbReference type="SAM" id="MobiDB-lite"/>
    </source>
</evidence>
<sequence length="246" mass="26130">MADYVDKSVQTVITGLTKHPSPFAAVLVNGNTTTPPDDMPSKDFFPAQSIPSISKTDPAEVDSSPSLLLRRKTRPPLVARISLPASEVEPEGKAEGPRSPPPTEALMSPLPAANTLHAGHTPIFPRSLSPLQHKDDSGESTPEEREEALSGPLTLPAQPGDGAQDRIELRVLDAELEKIAKEQDAVQLNRSTSRLSQPGEQGGQNSRKGSADSSQRSSQDNTLEMAVDGVILKKPPMNMGAPLGQA</sequence>
<name>A0A9P4NBI9_9PLEO</name>
<dbReference type="AlphaFoldDB" id="A0A9P4NBI9"/>
<comment type="caution">
    <text evidence="2">The sequence shown here is derived from an EMBL/GenBank/DDBJ whole genome shotgun (WGS) entry which is preliminary data.</text>
</comment>
<feature type="region of interest" description="Disordered" evidence="1">
    <location>
        <begin position="27"/>
        <end position="166"/>
    </location>
</feature>
<dbReference type="OrthoDB" id="3784117at2759"/>
<reference evidence="3" key="1">
    <citation type="journal article" date="2020" name="Stud. Mycol.">
        <title>101 Dothideomycetes genomes: A test case for predicting lifestyles and emergence of pathogens.</title>
        <authorList>
            <person name="Haridas S."/>
            <person name="Albert R."/>
            <person name="Binder M."/>
            <person name="Bloem J."/>
            <person name="LaButti K."/>
            <person name="Salamov A."/>
            <person name="Andreopoulos B."/>
            <person name="Baker S."/>
            <person name="Barry K."/>
            <person name="Bills G."/>
            <person name="Bluhm B."/>
            <person name="Cannon C."/>
            <person name="Castanera R."/>
            <person name="Culley D."/>
            <person name="Daum C."/>
            <person name="Ezra D."/>
            <person name="Gonzalez J."/>
            <person name="Henrissat B."/>
            <person name="Kuo A."/>
            <person name="Liang C."/>
            <person name="Lipzen A."/>
            <person name="Lutzoni F."/>
            <person name="Magnuson J."/>
            <person name="Mondo S."/>
            <person name="Nolan M."/>
            <person name="Ohm R."/>
            <person name="Pangilinan J."/>
            <person name="Park H.-J."/>
            <person name="Ramirez L."/>
            <person name="Alfaro M."/>
            <person name="Sun H."/>
            <person name="Tritt A."/>
            <person name="Yoshinaga Y."/>
            <person name="Zwiers L.-H."/>
            <person name="Turgeon B."/>
            <person name="Goodwin S."/>
            <person name="Spatafora J."/>
            <person name="Crous P."/>
            <person name="Grigoriev I."/>
        </authorList>
    </citation>
    <scope>NUCLEOTIDE SEQUENCE [LARGE SCALE GENOMIC DNA]</scope>
    <source>
        <strain evidence="3">CBS 304.66</strain>
    </source>
</reference>
<gene>
    <name evidence="2" type="ORF">CC78DRAFT_192705</name>
</gene>
<protein>
    <submittedName>
        <fullName evidence="2">Uncharacterized protein</fullName>
    </submittedName>
</protein>
<feature type="region of interest" description="Disordered" evidence="1">
    <location>
        <begin position="182"/>
        <end position="246"/>
    </location>
</feature>